<feature type="compositionally biased region" description="Basic residues" evidence="1">
    <location>
        <begin position="55"/>
        <end position="70"/>
    </location>
</feature>
<feature type="region of interest" description="Disordered" evidence="1">
    <location>
        <begin position="42"/>
        <end position="70"/>
    </location>
</feature>
<gene>
    <name evidence="2" type="ORF">D2T29_19695</name>
</gene>
<name>A0A443K262_9RHOB</name>
<evidence type="ECO:0000313" key="2">
    <source>
        <dbReference type="EMBL" id="RWR26803.1"/>
    </source>
</evidence>
<reference evidence="2 3" key="2">
    <citation type="submission" date="2019-01" db="EMBL/GenBank/DDBJ databases">
        <authorList>
            <person name="Li Y."/>
        </authorList>
    </citation>
    <scope>NUCLEOTIDE SEQUENCE [LARGE SCALE GENOMIC DNA]</scope>
    <source>
        <strain evidence="2 3">07D10-4-3</strain>
    </source>
</reference>
<dbReference type="Proteomes" id="UP000284451">
    <property type="component" value="Unassembled WGS sequence"/>
</dbReference>
<dbReference type="EMBL" id="SAUY01000038">
    <property type="protein sequence ID" value="RWR26803.1"/>
    <property type="molecule type" value="Genomic_DNA"/>
</dbReference>
<accession>A0A443K262</accession>
<evidence type="ECO:0000256" key="1">
    <source>
        <dbReference type="SAM" id="MobiDB-lite"/>
    </source>
</evidence>
<protein>
    <submittedName>
        <fullName evidence="2">Uncharacterized protein</fullName>
    </submittedName>
</protein>
<reference evidence="2 3" key="1">
    <citation type="submission" date="2019-01" db="EMBL/GenBank/DDBJ databases">
        <title>Sinorhodobacter populi sp. nov. isolated from the symptomatic bark tissue of Populus euramericana canker.</title>
        <authorList>
            <person name="Xu G."/>
        </authorList>
    </citation>
    <scope>NUCLEOTIDE SEQUENCE [LARGE SCALE GENOMIC DNA]</scope>
    <source>
        <strain evidence="2 3">07D10-4-3</strain>
    </source>
</reference>
<dbReference type="AlphaFoldDB" id="A0A443K262"/>
<sequence>MPGFFGMFRDAFRILHSPDIAMMPGYTPPGMDRRYAPQWAAGKREAEVARETRQLRRARERRSRKQQVKA</sequence>
<evidence type="ECO:0000313" key="3">
    <source>
        <dbReference type="Proteomes" id="UP000284451"/>
    </source>
</evidence>
<proteinExistence type="predicted"/>
<comment type="caution">
    <text evidence="2">The sequence shown here is derived from an EMBL/GenBank/DDBJ whole genome shotgun (WGS) entry which is preliminary data.</text>
</comment>
<feature type="compositionally biased region" description="Basic and acidic residues" evidence="1">
    <location>
        <begin position="42"/>
        <end position="54"/>
    </location>
</feature>
<dbReference type="RefSeq" id="WP_128233828.1">
    <property type="nucleotide sequence ID" value="NZ_SAUY01000038.1"/>
</dbReference>
<organism evidence="2 3">
    <name type="scientific">Paenirhodobacter populi</name>
    <dbReference type="NCBI Taxonomy" id="2306993"/>
    <lineage>
        <taxon>Bacteria</taxon>
        <taxon>Pseudomonadati</taxon>
        <taxon>Pseudomonadota</taxon>
        <taxon>Alphaproteobacteria</taxon>
        <taxon>Rhodobacterales</taxon>
        <taxon>Rhodobacter group</taxon>
        <taxon>Paenirhodobacter</taxon>
    </lineage>
</organism>